<dbReference type="SMART" id="SM00587">
    <property type="entry name" value="CHK"/>
    <property type="match status" value="1"/>
</dbReference>
<organism evidence="2 3">
    <name type="scientific">Aromia moschata</name>
    <dbReference type="NCBI Taxonomy" id="1265417"/>
    <lineage>
        <taxon>Eukaryota</taxon>
        <taxon>Metazoa</taxon>
        <taxon>Ecdysozoa</taxon>
        <taxon>Arthropoda</taxon>
        <taxon>Hexapoda</taxon>
        <taxon>Insecta</taxon>
        <taxon>Pterygota</taxon>
        <taxon>Neoptera</taxon>
        <taxon>Endopterygota</taxon>
        <taxon>Coleoptera</taxon>
        <taxon>Polyphaga</taxon>
        <taxon>Cucujiformia</taxon>
        <taxon>Chrysomeloidea</taxon>
        <taxon>Cerambycidae</taxon>
        <taxon>Cerambycinae</taxon>
        <taxon>Callichromatini</taxon>
        <taxon>Aromia</taxon>
    </lineage>
</organism>
<dbReference type="EMBL" id="JAPWTK010000003">
    <property type="protein sequence ID" value="KAJ8962116.1"/>
    <property type="molecule type" value="Genomic_DNA"/>
</dbReference>
<proteinExistence type="predicted"/>
<protein>
    <recommendedName>
        <fullName evidence="1">CHK kinase-like domain-containing protein</fullName>
    </recommendedName>
</protein>
<evidence type="ECO:0000313" key="2">
    <source>
        <dbReference type="EMBL" id="KAJ8962116.1"/>
    </source>
</evidence>
<dbReference type="Proteomes" id="UP001162162">
    <property type="component" value="Unassembled WGS sequence"/>
</dbReference>
<reference evidence="2" key="1">
    <citation type="journal article" date="2023" name="Insect Mol. Biol.">
        <title>Genome sequencing provides insights into the evolution of gene families encoding plant cell wall-degrading enzymes in longhorned beetles.</title>
        <authorList>
            <person name="Shin N.R."/>
            <person name="Okamura Y."/>
            <person name="Kirsch R."/>
            <person name="Pauchet Y."/>
        </authorList>
    </citation>
    <scope>NUCLEOTIDE SEQUENCE</scope>
    <source>
        <strain evidence="2">AMC_N1</strain>
    </source>
</reference>
<dbReference type="SUPFAM" id="SSF56112">
    <property type="entry name" value="Protein kinase-like (PK-like)"/>
    <property type="match status" value="1"/>
</dbReference>
<accession>A0AAV8ZD26</accession>
<evidence type="ECO:0000313" key="3">
    <source>
        <dbReference type="Proteomes" id="UP001162162"/>
    </source>
</evidence>
<gene>
    <name evidence="2" type="ORF">NQ318_018073</name>
</gene>
<dbReference type="InterPro" id="IPR004119">
    <property type="entry name" value="EcKL"/>
</dbReference>
<dbReference type="InterPro" id="IPR011009">
    <property type="entry name" value="Kinase-like_dom_sf"/>
</dbReference>
<sequence length="548" mass="63307">MRIIKSFKRLIYNRQPIRAVITDCQGDLIKKIADSQWMKNYKLETRPGSTPGTGILSTITAVSLISDPKKLDLILKSAEADHEIRKKFPIRKANLREMHVYEDILPEFESFQREYGVVDEFTGLARIYGMCDKENEECLILENLSAAGYKMWNTKISMTPSHISLGVCEYAKFHAVSLAMRDKKPRVFTQLTANLDDVFEAIPKESLITALATVYPKDDGEVNDKVFLKQAIKKACDAAEKYLKEDLNCSEDKIAITHADCWSNNMMFKYDVRCGDKTRTQKRVCEIFNTKYPYRRISQSAVSRIENIFREFGNVTDIPKSGRKRILDDEQKLEILLDIQDNPHNPTRQVAVDNDLVCIQSDPRLSLILLCLVKTYKHIEMKILVTEYRIIIKKKEIIIAANKYLTTRLDPEHAEKPTKVCLFDWQLSKMGSPVMDLADFLFVNGSKQVLDDHKKYLKLYHDTLSSNLKQFRCDPNVFSASMFEHHWQKYAKNGLYAALFFIKLMLSEPEEIPDLHDIVGSGKIADRMNFSSSRHEEYRQRILDIISI</sequence>
<comment type="caution">
    <text evidence="2">The sequence shown here is derived from an EMBL/GenBank/DDBJ whole genome shotgun (WGS) entry which is preliminary data.</text>
</comment>
<keyword evidence="3" id="KW-1185">Reference proteome</keyword>
<name>A0AAV8ZD26_9CUCU</name>
<feature type="domain" description="CHK kinase-like" evidence="1">
    <location>
        <begin position="139"/>
        <end position="287"/>
    </location>
</feature>
<dbReference type="PANTHER" id="PTHR11012">
    <property type="entry name" value="PROTEIN KINASE-LIKE DOMAIN-CONTAINING"/>
    <property type="match status" value="1"/>
</dbReference>
<dbReference type="InterPro" id="IPR015897">
    <property type="entry name" value="CHK_kinase-like"/>
</dbReference>
<dbReference type="PANTHER" id="PTHR11012:SF30">
    <property type="entry name" value="PROTEIN KINASE-LIKE DOMAIN-CONTAINING"/>
    <property type="match status" value="1"/>
</dbReference>
<evidence type="ECO:0000259" key="1">
    <source>
        <dbReference type="SMART" id="SM00587"/>
    </source>
</evidence>
<dbReference type="Pfam" id="PF02958">
    <property type="entry name" value="EcKL"/>
    <property type="match status" value="2"/>
</dbReference>
<dbReference type="AlphaFoldDB" id="A0AAV8ZD26"/>